<evidence type="ECO:0000256" key="2">
    <source>
        <dbReference type="ARBA" id="ARBA00022980"/>
    </source>
</evidence>
<keyword evidence="2 5" id="KW-0689">Ribosomal protein</keyword>
<dbReference type="HAMAP" id="MF_00514">
    <property type="entry name" value="Ribosomal_bL35"/>
    <property type="match status" value="1"/>
</dbReference>
<reference evidence="7 8" key="1">
    <citation type="submission" date="2019-07" db="EMBL/GenBank/DDBJ databases">
        <title>Whole genome shotgun sequence of Cellulomonas aerilata NBRC 106308.</title>
        <authorList>
            <person name="Hosoyama A."/>
            <person name="Uohara A."/>
            <person name="Ohji S."/>
            <person name="Ichikawa N."/>
        </authorList>
    </citation>
    <scope>NUCLEOTIDE SEQUENCE [LARGE SCALE GENOMIC DNA]</scope>
    <source>
        <strain evidence="7 8">NBRC 106308</strain>
    </source>
</reference>
<dbReference type="PROSITE" id="PS00936">
    <property type="entry name" value="RIBOSOMAL_L35"/>
    <property type="match status" value="1"/>
</dbReference>
<comment type="caution">
    <text evidence="7">The sequence shown here is derived from an EMBL/GenBank/DDBJ whole genome shotgun (WGS) entry which is preliminary data.</text>
</comment>
<sequence>MPKNKTHSGAKKRFRITGSGKVMREQAGARHLFEHKSSRRTRRLAGDLVVAPADAPKIKKMLGK</sequence>
<evidence type="ECO:0000256" key="5">
    <source>
        <dbReference type="HAMAP-Rule" id="MF_00514"/>
    </source>
</evidence>
<evidence type="ECO:0000256" key="6">
    <source>
        <dbReference type="RuleBase" id="RU000568"/>
    </source>
</evidence>
<organism evidence="7 8">
    <name type="scientific">Cellulomonas aerilata</name>
    <dbReference type="NCBI Taxonomy" id="515326"/>
    <lineage>
        <taxon>Bacteria</taxon>
        <taxon>Bacillati</taxon>
        <taxon>Actinomycetota</taxon>
        <taxon>Actinomycetes</taxon>
        <taxon>Micrococcales</taxon>
        <taxon>Cellulomonadaceae</taxon>
        <taxon>Cellulomonas</taxon>
    </lineage>
</organism>
<dbReference type="GO" id="GO:0006412">
    <property type="term" value="P:translation"/>
    <property type="evidence" value="ECO:0007669"/>
    <property type="project" value="UniProtKB-UniRule"/>
</dbReference>
<evidence type="ECO:0000256" key="4">
    <source>
        <dbReference type="ARBA" id="ARBA00071664"/>
    </source>
</evidence>
<dbReference type="PANTHER" id="PTHR33343">
    <property type="entry name" value="54S RIBOSOMAL PROTEIN BL35M"/>
    <property type="match status" value="1"/>
</dbReference>
<dbReference type="FunFam" id="4.10.410.60:FF:000001">
    <property type="entry name" value="50S ribosomal protein L35"/>
    <property type="match status" value="1"/>
</dbReference>
<dbReference type="PANTHER" id="PTHR33343:SF1">
    <property type="entry name" value="LARGE RIBOSOMAL SUBUNIT PROTEIN BL35M"/>
    <property type="match status" value="1"/>
</dbReference>
<dbReference type="NCBIfam" id="TIGR00001">
    <property type="entry name" value="rpmI_bact"/>
    <property type="match status" value="1"/>
</dbReference>
<dbReference type="AlphaFoldDB" id="A0A512DG98"/>
<evidence type="ECO:0000313" key="7">
    <source>
        <dbReference type="EMBL" id="GEO35519.1"/>
    </source>
</evidence>
<accession>A0A512DG98</accession>
<proteinExistence type="inferred from homology"/>
<protein>
    <recommendedName>
        <fullName evidence="4 5">Large ribosomal subunit protein bL35</fullName>
    </recommendedName>
</protein>
<keyword evidence="3 5" id="KW-0687">Ribonucleoprotein</keyword>
<dbReference type="InterPro" id="IPR001706">
    <property type="entry name" value="Ribosomal_bL35"/>
</dbReference>
<dbReference type="RefSeq" id="WP_146906578.1">
    <property type="nucleotide sequence ID" value="NZ_BAAARM010000006.1"/>
</dbReference>
<evidence type="ECO:0000313" key="8">
    <source>
        <dbReference type="Proteomes" id="UP000321181"/>
    </source>
</evidence>
<dbReference type="PRINTS" id="PR00064">
    <property type="entry name" value="RIBOSOMALL35"/>
</dbReference>
<dbReference type="InterPro" id="IPR018265">
    <property type="entry name" value="Ribosomal_bL35_CS"/>
</dbReference>
<gene>
    <name evidence="5 7" type="primary">rpmI</name>
    <name evidence="7" type="ORF">CAE01nite_32440</name>
</gene>
<name>A0A512DG98_9CELL</name>
<dbReference type="Pfam" id="PF01632">
    <property type="entry name" value="Ribosomal_L35p"/>
    <property type="match status" value="1"/>
</dbReference>
<keyword evidence="8" id="KW-1185">Reference proteome</keyword>
<dbReference type="Gene3D" id="4.10.410.60">
    <property type="match status" value="1"/>
</dbReference>
<evidence type="ECO:0000256" key="3">
    <source>
        <dbReference type="ARBA" id="ARBA00023274"/>
    </source>
</evidence>
<dbReference type="Proteomes" id="UP000321181">
    <property type="component" value="Unassembled WGS sequence"/>
</dbReference>
<dbReference type="InterPro" id="IPR021137">
    <property type="entry name" value="Ribosomal_bL35-like"/>
</dbReference>
<dbReference type="GO" id="GO:0003735">
    <property type="term" value="F:structural constituent of ribosome"/>
    <property type="evidence" value="ECO:0007669"/>
    <property type="project" value="InterPro"/>
</dbReference>
<dbReference type="GO" id="GO:0022625">
    <property type="term" value="C:cytosolic large ribosomal subunit"/>
    <property type="evidence" value="ECO:0007669"/>
    <property type="project" value="TreeGrafter"/>
</dbReference>
<comment type="similarity">
    <text evidence="1 5 6">Belongs to the bacterial ribosomal protein bL35 family.</text>
</comment>
<dbReference type="SUPFAM" id="SSF143034">
    <property type="entry name" value="L35p-like"/>
    <property type="match status" value="1"/>
</dbReference>
<dbReference type="EMBL" id="BJYY01000021">
    <property type="protein sequence ID" value="GEO35519.1"/>
    <property type="molecule type" value="Genomic_DNA"/>
</dbReference>
<evidence type="ECO:0000256" key="1">
    <source>
        <dbReference type="ARBA" id="ARBA00006598"/>
    </source>
</evidence>
<dbReference type="InterPro" id="IPR037229">
    <property type="entry name" value="Ribosomal_bL35_sf"/>
</dbReference>
<dbReference type="OrthoDB" id="9804851at2"/>